<dbReference type="SUPFAM" id="SSF50998">
    <property type="entry name" value="Quinoprotein alcohol dehydrogenase-like"/>
    <property type="match status" value="1"/>
</dbReference>
<reference evidence="3 4" key="1">
    <citation type="submission" date="2024-06" db="EMBL/GenBank/DDBJ databases">
        <title>The Natural Products Discovery Center: Release of the First 8490 Sequenced Strains for Exploring Actinobacteria Biosynthetic Diversity.</title>
        <authorList>
            <person name="Kalkreuter E."/>
            <person name="Kautsar S.A."/>
            <person name="Yang D."/>
            <person name="Bader C.D."/>
            <person name="Teijaro C.N."/>
            <person name="Fluegel L."/>
            <person name="Davis C.M."/>
            <person name="Simpson J.R."/>
            <person name="Lauterbach L."/>
            <person name="Steele A.D."/>
            <person name="Gui C."/>
            <person name="Meng S."/>
            <person name="Li G."/>
            <person name="Viehrig K."/>
            <person name="Ye F."/>
            <person name="Su P."/>
            <person name="Kiefer A.F."/>
            <person name="Nichols A."/>
            <person name="Cepeda A.J."/>
            <person name="Yan W."/>
            <person name="Fan B."/>
            <person name="Jiang Y."/>
            <person name="Adhikari A."/>
            <person name="Zheng C.-J."/>
            <person name="Schuster L."/>
            <person name="Cowan T.M."/>
            <person name="Smanski M.J."/>
            <person name="Chevrette M.G."/>
            <person name="De Carvalho L.P.S."/>
            <person name="Shen B."/>
        </authorList>
    </citation>
    <scope>NUCLEOTIDE SEQUENCE [LARGE SCALE GENOMIC DNA]</scope>
    <source>
        <strain evidence="3 4">NPDC005137</strain>
    </source>
</reference>
<name>A0ABV2U6G0_9ACTN</name>
<feature type="region of interest" description="Disordered" evidence="1">
    <location>
        <begin position="167"/>
        <end position="212"/>
    </location>
</feature>
<protein>
    <submittedName>
        <fullName evidence="3">PQQ-binding-like beta-propeller repeat protein</fullName>
    </submittedName>
</protein>
<evidence type="ECO:0000313" key="4">
    <source>
        <dbReference type="Proteomes" id="UP001550044"/>
    </source>
</evidence>
<dbReference type="Gene3D" id="2.130.10.10">
    <property type="entry name" value="YVTN repeat-like/Quinoprotein amine dehydrogenase"/>
    <property type="match status" value="1"/>
</dbReference>
<organism evidence="3 4">
    <name type="scientific">Streptomyces sp. 900116325</name>
    <dbReference type="NCBI Taxonomy" id="3154295"/>
    <lineage>
        <taxon>Bacteria</taxon>
        <taxon>Bacillati</taxon>
        <taxon>Actinomycetota</taxon>
        <taxon>Actinomycetes</taxon>
        <taxon>Kitasatosporales</taxon>
        <taxon>Streptomycetaceae</taxon>
        <taxon>Streptomyces</taxon>
    </lineage>
</organism>
<dbReference type="InterPro" id="IPR015943">
    <property type="entry name" value="WD40/YVTN_repeat-like_dom_sf"/>
</dbReference>
<dbReference type="EMBL" id="JBEXIP010000006">
    <property type="protein sequence ID" value="MET8433436.1"/>
    <property type="molecule type" value="Genomic_DNA"/>
</dbReference>
<feature type="compositionally biased region" description="Low complexity" evidence="1">
    <location>
        <begin position="57"/>
        <end position="75"/>
    </location>
</feature>
<feature type="compositionally biased region" description="Basic and acidic residues" evidence="1">
    <location>
        <begin position="203"/>
        <end position="212"/>
    </location>
</feature>
<accession>A0ABV2U6G0</accession>
<dbReference type="Pfam" id="PF13360">
    <property type="entry name" value="PQQ_2"/>
    <property type="match status" value="1"/>
</dbReference>
<comment type="caution">
    <text evidence="3">The sequence shown here is derived from an EMBL/GenBank/DDBJ whole genome shotgun (WGS) entry which is preliminary data.</text>
</comment>
<feature type="compositionally biased region" description="Low complexity" evidence="1">
    <location>
        <begin position="1"/>
        <end position="11"/>
    </location>
</feature>
<evidence type="ECO:0000313" key="3">
    <source>
        <dbReference type="EMBL" id="MET8433436.1"/>
    </source>
</evidence>
<feature type="compositionally biased region" description="Pro residues" evidence="1">
    <location>
        <begin position="18"/>
        <end position="56"/>
    </location>
</feature>
<evidence type="ECO:0000256" key="1">
    <source>
        <dbReference type="SAM" id="MobiDB-lite"/>
    </source>
</evidence>
<dbReference type="InterPro" id="IPR011047">
    <property type="entry name" value="Quinoprotein_ADH-like_sf"/>
</dbReference>
<dbReference type="Proteomes" id="UP001550044">
    <property type="component" value="Unassembled WGS sequence"/>
</dbReference>
<keyword evidence="4" id="KW-1185">Reference proteome</keyword>
<dbReference type="RefSeq" id="WP_356670212.1">
    <property type="nucleotide sequence ID" value="NZ_JBEXEF010000019.1"/>
</dbReference>
<gene>
    <name evidence="3" type="ORF">ABZV61_11645</name>
</gene>
<dbReference type="InterPro" id="IPR002372">
    <property type="entry name" value="PQQ_rpt_dom"/>
</dbReference>
<proteinExistence type="predicted"/>
<sequence length="619" mass="64521">MTQPPSQQPPQGGFGAPQEPPQGSPQPATPGQPPQGQPPAQPPQMPAAPPTPPPAQPGYGYPQAPGQAPGYGYPQQPGPYNQPGPYAQQPGPYGQQPGPYGQQPGPYGQQPQPGYGYPQQQYPGAPIPGGPGGAGGGNPFKGKPAVIIGAAVAAAIVVAGGVFLATSGGDDDKKPVAQESTDGKAPSGSPSVDEGDGNGAGRPGDDDLNVGRKPGEAKVLWLQKNDIDLPRNGADVYGPWVVGDTVVKGMYRAVSGYSVADGKRKWTLKLPADMCAAPSQTTTDGKIVIGVKNGTTDKADCADLQMIDLNTGKAGWKKSIKKNGIWDMMSDISLAISADTVTVGRTSNSNAYRVSDGKELFGKPAGNCQPFAFAGGPKLIAASSCRTDDVDNPQHQIQEIDPATGKPKWTYRPARGWEIDRVYSVSPLVVSLTQREKKKWSILAIKENGTLRSQLVGDKGDKFAPDCGSAFAIFGKSLDGCVGVAADANTFYMATEPDSSGTARTNKVVAFNLNTGKPKWKAAAPAEQTVKPLRMEGGNVLLYVEAGYNKGGGIATLAPTGGTPQMLLRHPESTSQIESSFYNAKVVYAGGRSFIASGRVSASNDKEELETKTMMAFGK</sequence>
<feature type="region of interest" description="Disordered" evidence="1">
    <location>
        <begin position="1"/>
        <end position="136"/>
    </location>
</feature>
<feature type="compositionally biased region" description="Low complexity" evidence="1">
    <location>
        <begin position="83"/>
        <end position="124"/>
    </location>
</feature>
<evidence type="ECO:0000259" key="2">
    <source>
        <dbReference type="Pfam" id="PF13360"/>
    </source>
</evidence>
<feature type="domain" description="Pyrrolo-quinoline quinone repeat" evidence="2">
    <location>
        <begin position="231"/>
        <end position="360"/>
    </location>
</feature>